<dbReference type="Proteomes" id="UP001176941">
    <property type="component" value="Chromosome 4"/>
</dbReference>
<name>A0ABN8ZLM9_RANTA</name>
<reference evidence="2" key="1">
    <citation type="submission" date="2023-04" db="EMBL/GenBank/DDBJ databases">
        <authorList>
            <consortium name="ELIXIR-Norway"/>
        </authorList>
    </citation>
    <scope>NUCLEOTIDE SEQUENCE [LARGE SCALE GENOMIC DNA]</scope>
</reference>
<evidence type="ECO:0000313" key="3">
    <source>
        <dbReference type="Proteomes" id="UP001176941"/>
    </source>
</evidence>
<sequence length="154" mass="16317">MRYRCRCRGALALLPEACVTSLWQREDALTSQRHHALGDRMGLGVGGVPVAGKLGPAVPAAAERQARKPESLRSSRLGKGRERHRLRPPRGQAAGAGGAPPRSKLESPPAAWPLIVRKLGAPGKVPLVEGGLGFLLLDSLGLPGRPPPPFLTRL</sequence>
<keyword evidence="3" id="KW-1185">Reference proteome</keyword>
<protein>
    <submittedName>
        <fullName evidence="2">Uncharacterized protein</fullName>
    </submittedName>
</protein>
<dbReference type="EMBL" id="OX459940">
    <property type="protein sequence ID" value="CAI9174669.1"/>
    <property type="molecule type" value="Genomic_DNA"/>
</dbReference>
<feature type="compositionally biased region" description="Basic residues" evidence="1">
    <location>
        <begin position="76"/>
        <end position="88"/>
    </location>
</feature>
<gene>
    <name evidence="2" type="ORF">MRATA1EN1_LOCUS23631</name>
</gene>
<proteinExistence type="predicted"/>
<feature type="compositionally biased region" description="Basic and acidic residues" evidence="1">
    <location>
        <begin position="64"/>
        <end position="73"/>
    </location>
</feature>
<evidence type="ECO:0000313" key="2">
    <source>
        <dbReference type="EMBL" id="CAI9174669.1"/>
    </source>
</evidence>
<organism evidence="2 3">
    <name type="scientific">Rangifer tarandus platyrhynchus</name>
    <name type="common">Svalbard reindeer</name>
    <dbReference type="NCBI Taxonomy" id="3082113"/>
    <lineage>
        <taxon>Eukaryota</taxon>
        <taxon>Metazoa</taxon>
        <taxon>Chordata</taxon>
        <taxon>Craniata</taxon>
        <taxon>Vertebrata</taxon>
        <taxon>Euteleostomi</taxon>
        <taxon>Mammalia</taxon>
        <taxon>Eutheria</taxon>
        <taxon>Laurasiatheria</taxon>
        <taxon>Artiodactyla</taxon>
        <taxon>Ruminantia</taxon>
        <taxon>Pecora</taxon>
        <taxon>Cervidae</taxon>
        <taxon>Odocoileinae</taxon>
        <taxon>Rangifer</taxon>
    </lineage>
</organism>
<feature type="region of interest" description="Disordered" evidence="1">
    <location>
        <begin position="54"/>
        <end position="108"/>
    </location>
</feature>
<evidence type="ECO:0000256" key="1">
    <source>
        <dbReference type="SAM" id="MobiDB-lite"/>
    </source>
</evidence>
<accession>A0ABN8ZLM9</accession>